<sequence length="172" mass="17564">MVTLYWFLVALMAIGVIGAFVPGIPGSILIVIGIIVWGFTQGFAGLGIPLTVALLVFAASIGIDFLAAYWGVKQAGGSQWGQIGAIVGLLLGVFGLLPALPFGGPLLGLLIGPLLGAIIGELLYRRDLNLKVAAKSAIGIVVGSIVGKLIEGLLAVLAMAVFVLSTWSQVVG</sequence>
<reference evidence="2" key="1">
    <citation type="submission" date="2022-12" db="EMBL/GenBank/DDBJ databases">
        <title>Polyphasic identification of a Novel Hot-Spring Cyanobacterium Ocullathermofonsia sinensis gen nov. sp. nov. and Genomic Insights on its Adaptations to the Thermal Habitat.</title>
        <authorList>
            <person name="Daroch M."/>
            <person name="Tang J."/>
            <person name="Jiang Y."/>
        </authorList>
    </citation>
    <scope>NUCLEOTIDE SEQUENCE</scope>
    <source>
        <strain evidence="2">PKUAC-SCTA174</strain>
    </source>
</reference>
<dbReference type="Proteomes" id="UP001163152">
    <property type="component" value="Chromosome"/>
</dbReference>
<feature type="transmembrane region" description="Helical" evidence="1">
    <location>
        <begin position="46"/>
        <end position="71"/>
    </location>
</feature>
<keyword evidence="3" id="KW-1185">Reference proteome</keyword>
<dbReference type="PANTHER" id="PTHR39165">
    <property type="entry name" value="IG HYPOTHETICAL 17883"/>
    <property type="match status" value="1"/>
</dbReference>
<dbReference type="InterPro" id="IPR007403">
    <property type="entry name" value="DUF456"/>
</dbReference>
<dbReference type="RefSeq" id="WP_268608261.1">
    <property type="nucleotide sequence ID" value="NZ_CP113797.1"/>
</dbReference>
<feature type="transmembrane region" description="Helical" evidence="1">
    <location>
        <begin position="106"/>
        <end position="124"/>
    </location>
</feature>
<organism evidence="2 3">
    <name type="scientific">Thermocoleostomius sinensis A174</name>
    <dbReference type="NCBI Taxonomy" id="2016057"/>
    <lineage>
        <taxon>Bacteria</taxon>
        <taxon>Bacillati</taxon>
        <taxon>Cyanobacteriota</taxon>
        <taxon>Cyanophyceae</taxon>
        <taxon>Oculatellales</taxon>
        <taxon>Oculatellaceae</taxon>
        <taxon>Thermocoleostomius</taxon>
    </lineage>
</organism>
<keyword evidence="1" id="KW-1133">Transmembrane helix</keyword>
<feature type="transmembrane region" description="Helical" evidence="1">
    <location>
        <begin position="7"/>
        <end position="40"/>
    </location>
</feature>
<proteinExistence type="predicted"/>
<keyword evidence="1" id="KW-0472">Membrane</keyword>
<name>A0A9E8Z964_9CYAN</name>
<feature type="transmembrane region" description="Helical" evidence="1">
    <location>
        <begin position="136"/>
        <end position="164"/>
    </location>
</feature>
<evidence type="ECO:0000313" key="3">
    <source>
        <dbReference type="Proteomes" id="UP001163152"/>
    </source>
</evidence>
<feature type="transmembrane region" description="Helical" evidence="1">
    <location>
        <begin position="83"/>
        <end position="100"/>
    </location>
</feature>
<accession>A0A9E8Z964</accession>
<protein>
    <submittedName>
        <fullName evidence="2">DUF456 family protein</fullName>
    </submittedName>
</protein>
<dbReference type="Pfam" id="PF04306">
    <property type="entry name" value="DUF456"/>
    <property type="match status" value="1"/>
</dbReference>
<dbReference type="PANTHER" id="PTHR39165:SF1">
    <property type="entry name" value="DUF456 DOMAIN-CONTAINING PROTEIN"/>
    <property type="match status" value="1"/>
</dbReference>
<keyword evidence="1" id="KW-0812">Transmembrane</keyword>
<evidence type="ECO:0000313" key="2">
    <source>
        <dbReference type="EMBL" id="WAL58828.1"/>
    </source>
</evidence>
<dbReference type="KEGG" id="tsin:OXH18_16820"/>
<dbReference type="AlphaFoldDB" id="A0A9E8Z964"/>
<dbReference type="EMBL" id="CP113797">
    <property type="protein sequence ID" value="WAL58828.1"/>
    <property type="molecule type" value="Genomic_DNA"/>
</dbReference>
<evidence type="ECO:0000256" key="1">
    <source>
        <dbReference type="SAM" id="Phobius"/>
    </source>
</evidence>
<gene>
    <name evidence="2" type="ORF">OXH18_16820</name>
</gene>